<evidence type="ECO:0000259" key="1">
    <source>
        <dbReference type="Pfam" id="PF08903"/>
    </source>
</evidence>
<evidence type="ECO:0000313" key="3">
    <source>
        <dbReference type="EMBL" id="GKT34902.1"/>
    </source>
</evidence>
<dbReference type="EMBL" id="BQXS01010883">
    <property type="protein sequence ID" value="GKT34902.1"/>
    <property type="molecule type" value="Genomic_DNA"/>
</dbReference>
<gene>
    <name evidence="3" type="ORF">ADUPG1_008168</name>
</gene>
<evidence type="ECO:0000313" key="4">
    <source>
        <dbReference type="Proteomes" id="UP001057375"/>
    </source>
</evidence>
<comment type="caution">
    <text evidence="3">The sequence shown here is derived from an EMBL/GenBank/DDBJ whole genome shotgun (WGS) entry which is preliminary data.</text>
</comment>
<dbReference type="Gene3D" id="3.10.630.10">
    <property type="entry name" value="dip2346 domain like"/>
    <property type="match status" value="1"/>
</dbReference>
<evidence type="ECO:0000259" key="2">
    <source>
        <dbReference type="Pfam" id="PF20921"/>
    </source>
</evidence>
<name>A0ABQ5KR15_9EUKA</name>
<dbReference type="Proteomes" id="UP001057375">
    <property type="component" value="Unassembled WGS sequence"/>
</dbReference>
<organism evidence="3 4">
    <name type="scientific">Aduncisulcus paluster</name>
    <dbReference type="NCBI Taxonomy" id="2918883"/>
    <lineage>
        <taxon>Eukaryota</taxon>
        <taxon>Metamonada</taxon>
        <taxon>Carpediemonas-like organisms</taxon>
        <taxon>Aduncisulcus</taxon>
    </lineage>
</organism>
<accession>A0ABQ5KR15</accession>
<keyword evidence="4" id="KW-1185">Reference proteome</keyword>
<dbReference type="InterPro" id="IPR048441">
    <property type="entry name" value="DUF1846_C"/>
</dbReference>
<dbReference type="Gene3D" id="3.40.140.40">
    <property type="entry name" value="Domain of unknown function (DUF1846), C-terminal subdomain"/>
    <property type="match status" value="1"/>
</dbReference>
<sequence>MTKVIPCGGRIGFDSSLYLDVQSKSILERVEKYEKLYLEVGGKLSHDMHAGRILPGYEPDCKLQLFKRLASKLEIIIAIWAEALEKKKVRADLGCSYEFDVFRMIDEFKENGISVAGVVITRFDHQPSVSPFMERLEKLGIKTYTHSAIKGYPDPDVAVSDAGFGSQAYIETTKPVVVITGPGPNSGKLATALSQVYHEHSRKVKAGYAKLESFPVWNLPLLHPINIAYEAATADLGDYNLIDSWHKEAYGIEYVNYNRDVEAFPIVARLLEKIMGEEVYKSPTEMGVNAIGGAIIDDSLCRKAARSEIARRWFSYGVMALSGRVDLDTVKRSRRIMDGCGIAEDERAVVAAARGRLVCEKPTDAVKGVTVVGAVNIPSVGVITGRNSSLFHCSSAIVLKSLKVLAGVSAELHVLPKDIVSAVGIMKGKMGGKSSAVSLGLDETLTALAISASMDSESVCAKCLAILDKLRGLEMHFTSIPTGGDAKILRALGIVFSCDPVFSSKKHWDYL</sequence>
<dbReference type="Pfam" id="PF08903">
    <property type="entry name" value="DUF1846"/>
    <property type="match status" value="1"/>
</dbReference>
<feature type="domain" description="DUF1846" evidence="1">
    <location>
        <begin position="11"/>
        <end position="338"/>
    </location>
</feature>
<protein>
    <submittedName>
        <fullName evidence="3">UPF0371 protein FN1121</fullName>
    </submittedName>
</protein>
<proteinExistence type="predicted"/>
<reference evidence="3" key="1">
    <citation type="submission" date="2022-03" db="EMBL/GenBank/DDBJ databases">
        <title>Draft genome sequence of Aduncisulcus paluster, a free-living microaerophilic Fornicata.</title>
        <authorList>
            <person name="Yuyama I."/>
            <person name="Kume K."/>
            <person name="Tamura T."/>
            <person name="Inagaki Y."/>
            <person name="Hashimoto T."/>
        </authorList>
    </citation>
    <scope>NUCLEOTIDE SEQUENCE</scope>
    <source>
        <strain evidence="3">NY0171</strain>
    </source>
</reference>
<dbReference type="Pfam" id="PF20921">
    <property type="entry name" value="DUF1846_C"/>
    <property type="match status" value="1"/>
</dbReference>
<feature type="domain" description="DUF1846" evidence="2">
    <location>
        <begin position="347"/>
        <end position="506"/>
    </location>
</feature>
<dbReference type="Gene3D" id="1.20.1570.10">
    <property type="entry name" value="dip2346 domain like"/>
    <property type="match status" value="1"/>
</dbReference>
<dbReference type="InterPro" id="IPR048496">
    <property type="entry name" value="DUF1846_N"/>
</dbReference>